<organism evidence="5 6">
    <name type="scientific">Streptomyces jumonjinensis</name>
    <dbReference type="NCBI Taxonomy" id="1945"/>
    <lineage>
        <taxon>Bacteria</taxon>
        <taxon>Bacillati</taxon>
        <taxon>Actinomycetota</taxon>
        <taxon>Actinomycetes</taxon>
        <taxon>Kitasatosporales</taxon>
        <taxon>Streptomycetaceae</taxon>
        <taxon>Streptomyces</taxon>
    </lineage>
</organism>
<keyword evidence="3" id="KW-0804">Transcription</keyword>
<proteinExistence type="predicted"/>
<dbReference type="InterPro" id="IPR050204">
    <property type="entry name" value="AraC_XylS_family_regulators"/>
</dbReference>
<protein>
    <submittedName>
        <fullName evidence="5">AraC family transcriptional regulator</fullName>
    </submittedName>
</protein>
<keyword evidence="2" id="KW-0238">DNA-binding</keyword>
<evidence type="ECO:0000256" key="1">
    <source>
        <dbReference type="ARBA" id="ARBA00023015"/>
    </source>
</evidence>
<gene>
    <name evidence="5" type="ORF">FF041_14360</name>
</gene>
<dbReference type="InterPro" id="IPR009057">
    <property type="entry name" value="Homeodomain-like_sf"/>
</dbReference>
<dbReference type="GO" id="GO:0003700">
    <property type="term" value="F:DNA-binding transcription factor activity"/>
    <property type="evidence" value="ECO:0007669"/>
    <property type="project" value="InterPro"/>
</dbReference>
<feature type="domain" description="HTH araC/xylS-type" evidence="4">
    <location>
        <begin position="211"/>
        <end position="309"/>
    </location>
</feature>
<dbReference type="OrthoDB" id="241790at2"/>
<evidence type="ECO:0000313" key="6">
    <source>
        <dbReference type="Proteomes" id="UP000419138"/>
    </source>
</evidence>
<dbReference type="Gene3D" id="1.10.10.60">
    <property type="entry name" value="Homeodomain-like"/>
    <property type="match status" value="2"/>
</dbReference>
<dbReference type="AlphaFoldDB" id="A0A646KGL3"/>
<dbReference type="EMBL" id="VCLA01000120">
    <property type="protein sequence ID" value="MQT01363.1"/>
    <property type="molecule type" value="Genomic_DNA"/>
</dbReference>
<accession>A0A646KGL3</accession>
<dbReference type="SUPFAM" id="SSF46689">
    <property type="entry name" value="Homeodomain-like"/>
    <property type="match status" value="2"/>
</dbReference>
<dbReference type="RefSeq" id="WP_153523177.1">
    <property type="nucleotide sequence ID" value="NZ_VCLA01000120.1"/>
</dbReference>
<sequence length="315" mass="33457">MDDALSSLLHDVRPQGALFDRSAINPPWALRFAEGTPLALLAMVSGSAWVTPDGAAPVRLGRGDVALLTGTEPYTVGDEPGTPPCAVVHGDGSCTTPDGRLMLSQLSMCGFGPPREDSSGVLLKSTFQVSGSVSQRVLSALPRIALIPAGPDGCPALDMISAEIAKDAPGQQGVLDRLLDLLLVMSLREWFERPEARPPGWYLAHADPVVGRALRLMHGDPAHAWTVASLAVGAGASRARFARRFSELMGQSPMAYLTDWRICLASDLLAQTDATVDAISRRVGYANAYALSVAFKRITGVRPGEHRTLARAEGR</sequence>
<keyword evidence="1" id="KW-0805">Transcription regulation</keyword>
<name>A0A646KGL3_STRJU</name>
<dbReference type="InterPro" id="IPR018060">
    <property type="entry name" value="HTH_AraC"/>
</dbReference>
<keyword evidence="6" id="KW-1185">Reference proteome</keyword>
<evidence type="ECO:0000259" key="4">
    <source>
        <dbReference type="PROSITE" id="PS01124"/>
    </source>
</evidence>
<evidence type="ECO:0000313" key="5">
    <source>
        <dbReference type="EMBL" id="MQT01363.1"/>
    </source>
</evidence>
<dbReference type="PROSITE" id="PS01124">
    <property type="entry name" value="HTH_ARAC_FAMILY_2"/>
    <property type="match status" value="1"/>
</dbReference>
<evidence type="ECO:0000256" key="2">
    <source>
        <dbReference type="ARBA" id="ARBA00023125"/>
    </source>
</evidence>
<dbReference type="InterPro" id="IPR032783">
    <property type="entry name" value="AraC_lig"/>
</dbReference>
<reference evidence="5 6" key="1">
    <citation type="submission" date="2019-05" db="EMBL/GenBank/DDBJ databases">
        <title>Comparative genomics and metabolomics analyses of clavulanic acid producing Streptomyces species provides insight into specialized metabolism and evolution of beta-lactam biosynthetic gene clusters.</title>
        <authorList>
            <person name="Moore M.A."/>
            <person name="Cruz-Morales P."/>
            <person name="Barona Gomez F."/>
            <person name="Kapil T."/>
        </authorList>
    </citation>
    <scope>NUCLEOTIDE SEQUENCE [LARGE SCALE GENOMIC DNA]</scope>
    <source>
        <strain evidence="5 6">NRRL 5741</strain>
    </source>
</reference>
<dbReference type="Pfam" id="PF12852">
    <property type="entry name" value="Cupin_6"/>
    <property type="match status" value="1"/>
</dbReference>
<dbReference type="SMART" id="SM00342">
    <property type="entry name" value="HTH_ARAC"/>
    <property type="match status" value="1"/>
</dbReference>
<dbReference type="GO" id="GO:0043565">
    <property type="term" value="F:sequence-specific DNA binding"/>
    <property type="evidence" value="ECO:0007669"/>
    <property type="project" value="InterPro"/>
</dbReference>
<dbReference type="Proteomes" id="UP000419138">
    <property type="component" value="Unassembled WGS sequence"/>
</dbReference>
<dbReference type="Pfam" id="PF12833">
    <property type="entry name" value="HTH_18"/>
    <property type="match status" value="1"/>
</dbReference>
<dbReference type="PANTHER" id="PTHR46796">
    <property type="entry name" value="HTH-TYPE TRANSCRIPTIONAL ACTIVATOR RHAS-RELATED"/>
    <property type="match status" value="1"/>
</dbReference>
<evidence type="ECO:0000256" key="3">
    <source>
        <dbReference type="ARBA" id="ARBA00023163"/>
    </source>
</evidence>
<dbReference type="PANTHER" id="PTHR46796:SF13">
    <property type="entry name" value="HTH-TYPE TRANSCRIPTIONAL ACTIVATOR RHAS"/>
    <property type="match status" value="1"/>
</dbReference>
<comment type="caution">
    <text evidence="5">The sequence shown here is derived from an EMBL/GenBank/DDBJ whole genome shotgun (WGS) entry which is preliminary data.</text>
</comment>